<reference evidence="2" key="1">
    <citation type="submission" date="2019-09" db="EMBL/GenBank/DDBJ databases">
        <title>Draft genome information of white flower Hibiscus syriacus.</title>
        <authorList>
            <person name="Kim Y.-M."/>
        </authorList>
    </citation>
    <scope>NUCLEOTIDE SEQUENCE [LARGE SCALE GENOMIC DNA]</scope>
    <source>
        <strain evidence="2">YM2019G1</strain>
    </source>
</reference>
<keyword evidence="3" id="KW-1185">Reference proteome</keyword>
<accession>A0A6A2XUM4</accession>
<proteinExistence type="predicted"/>
<sequence length="94" mass="10789">MAATGAFMQLAAGVSPFSQRRTATSYGRIQKRERIFAVSTERVERRNSFGEDEKVEKIMMNQKTVKEETGVKPKIYANPEDLPEYEEDKKLTKD</sequence>
<protein>
    <submittedName>
        <fullName evidence="2">Uncharacterized protein</fullName>
    </submittedName>
</protein>
<dbReference type="EMBL" id="VEPZ02001607">
    <property type="protein sequence ID" value="KAE8665696.1"/>
    <property type="molecule type" value="Genomic_DNA"/>
</dbReference>
<feature type="region of interest" description="Disordered" evidence="1">
    <location>
        <begin position="70"/>
        <end position="94"/>
    </location>
</feature>
<dbReference type="Proteomes" id="UP000436088">
    <property type="component" value="Unassembled WGS sequence"/>
</dbReference>
<name>A0A6A2XUM4_HIBSY</name>
<organism evidence="2 3">
    <name type="scientific">Hibiscus syriacus</name>
    <name type="common">Rose of Sharon</name>
    <dbReference type="NCBI Taxonomy" id="106335"/>
    <lineage>
        <taxon>Eukaryota</taxon>
        <taxon>Viridiplantae</taxon>
        <taxon>Streptophyta</taxon>
        <taxon>Embryophyta</taxon>
        <taxon>Tracheophyta</taxon>
        <taxon>Spermatophyta</taxon>
        <taxon>Magnoliopsida</taxon>
        <taxon>eudicotyledons</taxon>
        <taxon>Gunneridae</taxon>
        <taxon>Pentapetalae</taxon>
        <taxon>rosids</taxon>
        <taxon>malvids</taxon>
        <taxon>Malvales</taxon>
        <taxon>Malvaceae</taxon>
        <taxon>Malvoideae</taxon>
        <taxon>Hibiscus</taxon>
    </lineage>
</organism>
<evidence type="ECO:0000256" key="1">
    <source>
        <dbReference type="SAM" id="MobiDB-lite"/>
    </source>
</evidence>
<evidence type="ECO:0000313" key="2">
    <source>
        <dbReference type="EMBL" id="KAE8665696.1"/>
    </source>
</evidence>
<evidence type="ECO:0000313" key="3">
    <source>
        <dbReference type="Proteomes" id="UP000436088"/>
    </source>
</evidence>
<comment type="caution">
    <text evidence="2">The sequence shown here is derived from an EMBL/GenBank/DDBJ whole genome shotgun (WGS) entry which is preliminary data.</text>
</comment>
<gene>
    <name evidence="2" type="ORF">F3Y22_tig00112530pilonHSYRG00143</name>
</gene>
<dbReference type="AlphaFoldDB" id="A0A6A2XUM4"/>